<comment type="caution">
    <text evidence="4">The sequence shown here is derived from an EMBL/GenBank/DDBJ whole genome shotgun (WGS) entry which is preliminary data.</text>
</comment>
<evidence type="ECO:0000259" key="2">
    <source>
        <dbReference type="Pfam" id="PF07179"/>
    </source>
</evidence>
<evidence type="ECO:0000313" key="5">
    <source>
        <dbReference type="Proteomes" id="UP001597197"/>
    </source>
</evidence>
<sequence>MGLLDIFKNKPQPTPSATPTPAPVEGTPATPKAGPRYQGSNYVAPAAPTPVPAPGQQFVAPPMPEPGDMPEMPELPFQPENILEELLLLATMNEAARPDFYRALLGEEILLVLAPQEGQAPGEVVLEEGAQIQLQVLQDNKIPVFSSVARMSDGGVDNSPVTYVRLPGHAFFQMTQGQDVVLNPFSVAGKLLPADEIGAMLSGQLTQPGGLPPDAQVTLSQPENMPEGLEDSLRTFGATVPSIRAIYLAQMTLANDPSQPARLLLAFDTTDQNPEFLPQLGPALEGRTGEFQHVDLMLLDLNSEEGVNPYFKMPEVEPVYVVA</sequence>
<evidence type="ECO:0000313" key="4">
    <source>
        <dbReference type="EMBL" id="MFD1872832.1"/>
    </source>
</evidence>
<feature type="region of interest" description="Disordered" evidence="1">
    <location>
        <begin position="1"/>
        <end position="51"/>
    </location>
</feature>
<feature type="domain" description="SseB protein C-terminal" evidence="3">
    <location>
        <begin position="214"/>
        <end position="320"/>
    </location>
</feature>
<feature type="compositionally biased region" description="Pro residues" evidence="1">
    <location>
        <begin position="12"/>
        <end position="22"/>
    </location>
</feature>
<dbReference type="Pfam" id="PF07179">
    <property type="entry name" value="SseB"/>
    <property type="match status" value="1"/>
</dbReference>
<dbReference type="Pfam" id="PF14581">
    <property type="entry name" value="SseB_C"/>
    <property type="match status" value="1"/>
</dbReference>
<feature type="domain" description="SseB protein N-terminal" evidence="2">
    <location>
        <begin position="83"/>
        <end position="197"/>
    </location>
</feature>
<name>A0ABW4QTS4_9BACT</name>
<dbReference type="InterPro" id="IPR027945">
    <property type="entry name" value="SseB_C"/>
</dbReference>
<proteinExistence type="predicted"/>
<dbReference type="InterPro" id="IPR009839">
    <property type="entry name" value="SseB_N"/>
</dbReference>
<keyword evidence="5" id="KW-1185">Reference proteome</keyword>
<accession>A0ABW4QTS4</accession>
<dbReference type="RefSeq" id="WP_382313299.1">
    <property type="nucleotide sequence ID" value="NZ_JBHUFD010000003.1"/>
</dbReference>
<reference evidence="5" key="1">
    <citation type="journal article" date="2019" name="Int. J. Syst. Evol. Microbiol.">
        <title>The Global Catalogue of Microorganisms (GCM) 10K type strain sequencing project: providing services to taxonomists for standard genome sequencing and annotation.</title>
        <authorList>
            <consortium name="The Broad Institute Genomics Platform"/>
            <consortium name="The Broad Institute Genome Sequencing Center for Infectious Disease"/>
            <person name="Wu L."/>
            <person name="Ma J."/>
        </authorList>
    </citation>
    <scope>NUCLEOTIDE SEQUENCE [LARGE SCALE GENOMIC DNA]</scope>
    <source>
        <strain evidence="5">CGMCC 1.15795</strain>
    </source>
</reference>
<dbReference type="EMBL" id="JBHUFD010000003">
    <property type="protein sequence ID" value="MFD1872832.1"/>
    <property type="molecule type" value="Genomic_DNA"/>
</dbReference>
<evidence type="ECO:0000259" key="3">
    <source>
        <dbReference type="Pfam" id="PF14581"/>
    </source>
</evidence>
<gene>
    <name evidence="4" type="ORF">ACFSDX_10355</name>
</gene>
<protein>
    <submittedName>
        <fullName evidence="4">Enhanced serine sensitivity protein SseB C-terminal domain-containing protein</fullName>
    </submittedName>
</protein>
<organism evidence="4 5">
    <name type="scientific">Hymenobacter bucti</name>
    <dbReference type="NCBI Taxonomy" id="1844114"/>
    <lineage>
        <taxon>Bacteria</taxon>
        <taxon>Pseudomonadati</taxon>
        <taxon>Bacteroidota</taxon>
        <taxon>Cytophagia</taxon>
        <taxon>Cytophagales</taxon>
        <taxon>Hymenobacteraceae</taxon>
        <taxon>Hymenobacter</taxon>
    </lineage>
</organism>
<evidence type="ECO:0000256" key="1">
    <source>
        <dbReference type="SAM" id="MobiDB-lite"/>
    </source>
</evidence>
<dbReference type="Proteomes" id="UP001597197">
    <property type="component" value="Unassembled WGS sequence"/>
</dbReference>